<comment type="caution">
    <text evidence="4">The sequence shown here is derived from an EMBL/GenBank/DDBJ whole genome shotgun (WGS) entry which is preliminary data.</text>
</comment>
<dbReference type="EMBL" id="BAABAL010000018">
    <property type="protein sequence ID" value="GAA4021179.1"/>
    <property type="molecule type" value="Genomic_DNA"/>
</dbReference>
<evidence type="ECO:0000256" key="2">
    <source>
        <dbReference type="RuleBase" id="RU003749"/>
    </source>
</evidence>
<protein>
    <recommendedName>
        <fullName evidence="2">Anti-sigma factor antagonist</fullName>
    </recommendedName>
</protein>
<dbReference type="NCBIfam" id="TIGR00377">
    <property type="entry name" value="ant_ant_sig"/>
    <property type="match status" value="1"/>
</dbReference>
<organism evidence="4 5">
    <name type="scientific">Allokutzneria multivorans</name>
    <dbReference type="NCBI Taxonomy" id="1142134"/>
    <lineage>
        <taxon>Bacteria</taxon>
        <taxon>Bacillati</taxon>
        <taxon>Actinomycetota</taxon>
        <taxon>Actinomycetes</taxon>
        <taxon>Pseudonocardiales</taxon>
        <taxon>Pseudonocardiaceae</taxon>
        <taxon>Allokutzneria</taxon>
    </lineage>
</organism>
<evidence type="ECO:0000256" key="1">
    <source>
        <dbReference type="ARBA" id="ARBA00009013"/>
    </source>
</evidence>
<dbReference type="PROSITE" id="PS50801">
    <property type="entry name" value="STAS"/>
    <property type="match status" value="1"/>
</dbReference>
<dbReference type="PANTHER" id="PTHR33495:SF2">
    <property type="entry name" value="ANTI-SIGMA FACTOR ANTAGONIST TM_1081-RELATED"/>
    <property type="match status" value="1"/>
</dbReference>
<proteinExistence type="inferred from homology"/>
<dbReference type="RefSeq" id="WP_344879693.1">
    <property type="nucleotide sequence ID" value="NZ_BAABAL010000018.1"/>
</dbReference>
<dbReference type="PANTHER" id="PTHR33495">
    <property type="entry name" value="ANTI-SIGMA FACTOR ANTAGONIST TM_1081-RELATED-RELATED"/>
    <property type="match status" value="1"/>
</dbReference>
<feature type="domain" description="STAS" evidence="3">
    <location>
        <begin position="6"/>
        <end position="107"/>
    </location>
</feature>
<gene>
    <name evidence="4" type="ORF">GCM10022247_51700</name>
</gene>
<dbReference type="CDD" id="cd07043">
    <property type="entry name" value="STAS_anti-anti-sigma_factors"/>
    <property type="match status" value="1"/>
</dbReference>
<comment type="similarity">
    <text evidence="1 2">Belongs to the anti-sigma-factor antagonist family.</text>
</comment>
<accession>A0ABP7T550</accession>
<evidence type="ECO:0000313" key="4">
    <source>
        <dbReference type="EMBL" id="GAA4021179.1"/>
    </source>
</evidence>
<dbReference type="InterPro" id="IPR002645">
    <property type="entry name" value="STAS_dom"/>
</dbReference>
<keyword evidence="5" id="KW-1185">Reference proteome</keyword>
<reference evidence="5" key="1">
    <citation type="journal article" date="2019" name="Int. J. Syst. Evol. Microbiol.">
        <title>The Global Catalogue of Microorganisms (GCM) 10K type strain sequencing project: providing services to taxonomists for standard genome sequencing and annotation.</title>
        <authorList>
            <consortium name="The Broad Institute Genomics Platform"/>
            <consortium name="The Broad Institute Genome Sequencing Center for Infectious Disease"/>
            <person name="Wu L."/>
            <person name="Ma J."/>
        </authorList>
    </citation>
    <scope>NUCLEOTIDE SEQUENCE [LARGE SCALE GENOMIC DNA]</scope>
    <source>
        <strain evidence="5">JCM 17342</strain>
    </source>
</reference>
<name>A0ABP7T550_9PSEU</name>
<dbReference type="InterPro" id="IPR036513">
    <property type="entry name" value="STAS_dom_sf"/>
</dbReference>
<dbReference type="SUPFAM" id="SSF52091">
    <property type="entry name" value="SpoIIaa-like"/>
    <property type="match status" value="1"/>
</dbReference>
<dbReference type="Proteomes" id="UP001501747">
    <property type="component" value="Unassembled WGS sequence"/>
</dbReference>
<dbReference type="Gene3D" id="3.30.750.24">
    <property type="entry name" value="STAS domain"/>
    <property type="match status" value="1"/>
</dbReference>
<sequence length="107" mass="11612">MSVEHLTVSTRSANDSWLVALAGAVDLASRQLFLSALDEAAARSEGAVVLDMTSVSFMGSTALHGLVRLQRTLRDQRRDLRLVAVHEAVLMPLRITGLDVEFAIRAP</sequence>
<evidence type="ECO:0000259" key="3">
    <source>
        <dbReference type="PROSITE" id="PS50801"/>
    </source>
</evidence>
<dbReference type="InterPro" id="IPR003658">
    <property type="entry name" value="Anti-sigma_ant"/>
</dbReference>
<evidence type="ECO:0000313" key="5">
    <source>
        <dbReference type="Proteomes" id="UP001501747"/>
    </source>
</evidence>
<dbReference type="Pfam" id="PF01740">
    <property type="entry name" value="STAS"/>
    <property type="match status" value="1"/>
</dbReference>